<comment type="caution">
    <text evidence="2">The sequence shown here is derived from an EMBL/GenBank/DDBJ whole genome shotgun (WGS) entry which is preliminary data.</text>
</comment>
<name>A0AAV8HFR8_9POAL</name>
<dbReference type="InterPro" id="IPR039588">
    <property type="entry name" value="FBXO4"/>
</dbReference>
<gene>
    <name evidence="2" type="ORF">LUZ62_027627</name>
</gene>
<dbReference type="GO" id="GO:0031146">
    <property type="term" value="P:SCF-dependent proteasomal ubiquitin-dependent protein catabolic process"/>
    <property type="evidence" value="ECO:0007669"/>
    <property type="project" value="InterPro"/>
</dbReference>
<sequence length="310" mass="35347">MVADCPNVLSLCPSQQKQKRRIKKSKSSAKENHNSLLIDLPISFLRTESSTAERKTTGFILLPEITTIILLFLEARDVCSLSSCSKVLHGICNSDYVWRELYRRRWPQQFISSMELLEALESCRDDVIHGTQSSGCTSFPSLHSQGWKAQYITSHMEMASKISDLLAFSYTWRMRNYLAVSQFLYVVKCLTSMKLTFEDVCSVLFSTKQSVLANLIGLQYSIIILGLENKDVKEAVVSKGLAEREVCLNWLTRRKNLDPLHVEQRCYLTTSIGKIAMDKEVLEFLRWGITTDFHDLLIGTLPDQGMKQTI</sequence>
<protein>
    <submittedName>
        <fullName evidence="2">F-box-like protein</fullName>
    </submittedName>
</protein>
<feature type="domain" description="F-box" evidence="1">
    <location>
        <begin position="63"/>
        <end position="104"/>
    </location>
</feature>
<organism evidence="2 3">
    <name type="scientific">Rhynchospora pubera</name>
    <dbReference type="NCBI Taxonomy" id="906938"/>
    <lineage>
        <taxon>Eukaryota</taxon>
        <taxon>Viridiplantae</taxon>
        <taxon>Streptophyta</taxon>
        <taxon>Embryophyta</taxon>
        <taxon>Tracheophyta</taxon>
        <taxon>Spermatophyta</taxon>
        <taxon>Magnoliopsida</taxon>
        <taxon>Liliopsida</taxon>
        <taxon>Poales</taxon>
        <taxon>Cyperaceae</taxon>
        <taxon>Cyperoideae</taxon>
        <taxon>Rhynchosporeae</taxon>
        <taxon>Rhynchospora</taxon>
    </lineage>
</organism>
<keyword evidence="3" id="KW-1185">Reference proteome</keyword>
<dbReference type="Proteomes" id="UP001140206">
    <property type="component" value="Chromosome 1"/>
</dbReference>
<dbReference type="AlphaFoldDB" id="A0AAV8HFR8"/>
<dbReference type="PANTHER" id="PTHR16008:SF4">
    <property type="entry name" value="F-BOX ONLY PROTEIN 4"/>
    <property type="match status" value="1"/>
</dbReference>
<dbReference type="Gene3D" id="1.20.1280.50">
    <property type="match status" value="1"/>
</dbReference>
<dbReference type="EMBL" id="JAMFTS010000001">
    <property type="protein sequence ID" value="KAJ4815061.1"/>
    <property type="molecule type" value="Genomic_DNA"/>
</dbReference>
<dbReference type="PANTHER" id="PTHR16008">
    <property type="entry name" value="F-BOX ONLY PROTEIN 4"/>
    <property type="match status" value="1"/>
</dbReference>
<evidence type="ECO:0000313" key="3">
    <source>
        <dbReference type="Proteomes" id="UP001140206"/>
    </source>
</evidence>
<reference evidence="2" key="1">
    <citation type="submission" date="2022-08" db="EMBL/GenBank/DDBJ databases">
        <authorList>
            <person name="Marques A."/>
        </authorList>
    </citation>
    <scope>NUCLEOTIDE SEQUENCE</scope>
    <source>
        <strain evidence="2">RhyPub2mFocal</strain>
        <tissue evidence="2">Leaves</tissue>
    </source>
</reference>
<dbReference type="InterPro" id="IPR036047">
    <property type="entry name" value="F-box-like_dom_sf"/>
</dbReference>
<dbReference type="InterPro" id="IPR001810">
    <property type="entry name" value="F-box_dom"/>
</dbReference>
<accession>A0AAV8HFR8</accession>
<evidence type="ECO:0000313" key="2">
    <source>
        <dbReference type="EMBL" id="KAJ4815061.1"/>
    </source>
</evidence>
<proteinExistence type="predicted"/>
<dbReference type="GO" id="GO:0000209">
    <property type="term" value="P:protein polyubiquitination"/>
    <property type="evidence" value="ECO:0007669"/>
    <property type="project" value="TreeGrafter"/>
</dbReference>
<evidence type="ECO:0000259" key="1">
    <source>
        <dbReference type="Pfam" id="PF12937"/>
    </source>
</evidence>
<dbReference type="Pfam" id="PF12937">
    <property type="entry name" value="F-box-like"/>
    <property type="match status" value="1"/>
</dbReference>
<dbReference type="GO" id="GO:0019005">
    <property type="term" value="C:SCF ubiquitin ligase complex"/>
    <property type="evidence" value="ECO:0007669"/>
    <property type="project" value="TreeGrafter"/>
</dbReference>
<dbReference type="SUPFAM" id="SSF81383">
    <property type="entry name" value="F-box domain"/>
    <property type="match status" value="1"/>
</dbReference>